<sequence>MVQITPQPELLEGVSHAPAVRRIPHIMTGPSKNSGIFQSATDAAASGNQGANSTVSEKQGISPLYSI</sequence>
<proteinExistence type="predicted"/>
<organism evidence="2 3">
    <name type="scientific">Setaria italica</name>
    <name type="common">Foxtail millet</name>
    <name type="synonym">Panicum italicum</name>
    <dbReference type="NCBI Taxonomy" id="4555"/>
    <lineage>
        <taxon>Eukaryota</taxon>
        <taxon>Viridiplantae</taxon>
        <taxon>Streptophyta</taxon>
        <taxon>Embryophyta</taxon>
        <taxon>Tracheophyta</taxon>
        <taxon>Spermatophyta</taxon>
        <taxon>Magnoliopsida</taxon>
        <taxon>Liliopsida</taxon>
        <taxon>Poales</taxon>
        <taxon>Poaceae</taxon>
        <taxon>PACMAD clade</taxon>
        <taxon>Panicoideae</taxon>
        <taxon>Panicodae</taxon>
        <taxon>Paniceae</taxon>
        <taxon>Cenchrinae</taxon>
        <taxon>Setaria</taxon>
    </lineage>
</organism>
<protein>
    <submittedName>
        <fullName evidence="2">Uncharacterized protein</fullName>
    </submittedName>
</protein>
<reference evidence="2" key="2">
    <citation type="submission" date="2018-08" db="UniProtKB">
        <authorList>
            <consortium name="EnsemblPlants"/>
        </authorList>
    </citation>
    <scope>IDENTIFICATION</scope>
    <source>
        <strain evidence="2">Yugu1</strain>
    </source>
</reference>
<dbReference type="HOGENOM" id="CLU_2817300_0_0_1"/>
<reference evidence="3" key="1">
    <citation type="journal article" date="2012" name="Nat. Biotechnol.">
        <title>Reference genome sequence of the model plant Setaria.</title>
        <authorList>
            <person name="Bennetzen J.L."/>
            <person name="Schmutz J."/>
            <person name="Wang H."/>
            <person name="Percifield R."/>
            <person name="Hawkins J."/>
            <person name="Pontaroli A.C."/>
            <person name="Estep M."/>
            <person name="Feng L."/>
            <person name="Vaughn J.N."/>
            <person name="Grimwood J."/>
            <person name="Jenkins J."/>
            <person name="Barry K."/>
            <person name="Lindquist E."/>
            <person name="Hellsten U."/>
            <person name="Deshpande S."/>
            <person name="Wang X."/>
            <person name="Wu X."/>
            <person name="Mitros T."/>
            <person name="Triplett J."/>
            <person name="Yang X."/>
            <person name="Ye C.Y."/>
            <person name="Mauro-Herrera M."/>
            <person name="Wang L."/>
            <person name="Li P."/>
            <person name="Sharma M."/>
            <person name="Sharma R."/>
            <person name="Ronald P.C."/>
            <person name="Panaud O."/>
            <person name="Kellogg E.A."/>
            <person name="Brutnell T.P."/>
            <person name="Doust A.N."/>
            <person name="Tuskan G.A."/>
            <person name="Rokhsar D."/>
            <person name="Devos K.M."/>
        </authorList>
    </citation>
    <scope>NUCLEOTIDE SEQUENCE [LARGE SCALE GENOMIC DNA]</scope>
    <source>
        <strain evidence="3">cv. Yugu1</strain>
    </source>
</reference>
<feature type="region of interest" description="Disordered" evidence="1">
    <location>
        <begin position="29"/>
        <end position="67"/>
    </location>
</feature>
<evidence type="ECO:0000313" key="3">
    <source>
        <dbReference type="Proteomes" id="UP000004995"/>
    </source>
</evidence>
<name>K3XP17_SETIT</name>
<feature type="compositionally biased region" description="Polar residues" evidence="1">
    <location>
        <begin position="30"/>
        <end position="59"/>
    </location>
</feature>
<dbReference type="EMBL" id="AGNK02002838">
    <property type="status" value="NOT_ANNOTATED_CDS"/>
    <property type="molecule type" value="Genomic_DNA"/>
</dbReference>
<dbReference type="EnsemblPlants" id="KQL04208">
    <property type="protein sequence ID" value="KQL04208"/>
    <property type="gene ID" value="SETIT_003640mg"/>
</dbReference>
<dbReference type="AlphaFoldDB" id="K3XP17"/>
<dbReference type="Gramene" id="KQL04208">
    <property type="protein sequence ID" value="KQL04208"/>
    <property type="gene ID" value="SETIT_003640mg"/>
</dbReference>
<keyword evidence="3" id="KW-1185">Reference proteome</keyword>
<evidence type="ECO:0000256" key="1">
    <source>
        <dbReference type="SAM" id="MobiDB-lite"/>
    </source>
</evidence>
<accession>K3XP17</accession>
<dbReference type="InParanoid" id="K3XP17"/>
<evidence type="ECO:0000313" key="2">
    <source>
        <dbReference type="EnsemblPlants" id="KQL04208"/>
    </source>
</evidence>
<dbReference type="Proteomes" id="UP000004995">
    <property type="component" value="Unassembled WGS sequence"/>
</dbReference>